<feature type="region of interest" description="Disordered" evidence="1">
    <location>
        <begin position="1"/>
        <end position="33"/>
    </location>
</feature>
<evidence type="ECO:0000313" key="3">
    <source>
        <dbReference type="Proteomes" id="UP001341281"/>
    </source>
</evidence>
<keyword evidence="3" id="KW-1185">Reference proteome</keyword>
<feature type="region of interest" description="Disordered" evidence="1">
    <location>
        <begin position="78"/>
        <end position="102"/>
    </location>
</feature>
<accession>A0AAQ3SVY5</accession>
<reference evidence="2 3" key="1">
    <citation type="submission" date="2024-02" db="EMBL/GenBank/DDBJ databases">
        <title>High-quality chromosome-scale genome assembly of Pensacola bahiagrass (Paspalum notatum Flugge var. saurae).</title>
        <authorList>
            <person name="Vega J.M."/>
            <person name="Podio M."/>
            <person name="Orjuela J."/>
            <person name="Siena L.A."/>
            <person name="Pessino S.C."/>
            <person name="Combes M.C."/>
            <person name="Mariac C."/>
            <person name="Albertini E."/>
            <person name="Pupilli F."/>
            <person name="Ortiz J.P.A."/>
            <person name="Leblanc O."/>
        </authorList>
    </citation>
    <scope>NUCLEOTIDE SEQUENCE [LARGE SCALE GENOMIC DNA]</scope>
    <source>
        <strain evidence="2">R1</strain>
        <tissue evidence="2">Leaf</tissue>
    </source>
</reference>
<dbReference type="Proteomes" id="UP001341281">
    <property type="component" value="Chromosome 03"/>
</dbReference>
<evidence type="ECO:0000256" key="1">
    <source>
        <dbReference type="SAM" id="MobiDB-lite"/>
    </source>
</evidence>
<organism evidence="2 3">
    <name type="scientific">Paspalum notatum var. saurae</name>
    <dbReference type="NCBI Taxonomy" id="547442"/>
    <lineage>
        <taxon>Eukaryota</taxon>
        <taxon>Viridiplantae</taxon>
        <taxon>Streptophyta</taxon>
        <taxon>Embryophyta</taxon>
        <taxon>Tracheophyta</taxon>
        <taxon>Spermatophyta</taxon>
        <taxon>Magnoliopsida</taxon>
        <taxon>Liliopsida</taxon>
        <taxon>Poales</taxon>
        <taxon>Poaceae</taxon>
        <taxon>PACMAD clade</taxon>
        <taxon>Panicoideae</taxon>
        <taxon>Andropogonodae</taxon>
        <taxon>Paspaleae</taxon>
        <taxon>Paspalinae</taxon>
        <taxon>Paspalum</taxon>
    </lineage>
</organism>
<evidence type="ECO:0000313" key="2">
    <source>
        <dbReference type="EMBL" id="WVZ61875.1"/>
    </source>
</evidence>
<name>A0AAQ3SVY5_PASNO</name>
<dbReference type="EMBL" id="CP144747">
    <property type="protein sequence ID" value="WVZ61875.1"/>
    <property type="molecule type" value="Genomic_DNA"/>
</dbReference>
<gene>
    <name evidence="2" type="ORF">U9M48_011683</name>
</gene>
<sequence>MEEHQCQELCSLHPSSPGLPPPGERRRANAASGPQIARGFVSRWRRRIRGATNLVERTLRPVPLPWRRWLRLFRRAQMTPDGGSSDAASSSDSMCSSRGGRRAARHGSRLLERLAWAGQLDGPVLGKSSLRAAIVNASLPPELV</sequence>
<proteinExistence type="predicted"/>
<feature type="compositionally biased region" description="Low complexity" evidence="1">
    <location>
        <begin position="81"/>
        <end position="98"/>
    </location>
</feature>
<dbReference type="AlphaFoldDB" id="A0AAQ3SVY5"/>
<protein>
    <submittedName>
        <fullName evidence="2">Uncharacterized protein</fullName>
    </submittedName>
</protein>